<keyword evidence="5" id="KW-1185">Reference proteome</keyword>
<proteinExistence type="predicted"/>
<dbReference type="Pfam" id="PF04185">
    <property type="entry name" value="Phosphoesterase"/>
    <property type="match status" value="1"/>
</dbReference>
<dbReference type="GO" id="GO:0009395">
    <property type="term" value="P:phospholipid catabolic process"/>
    <property type="evidence" value="ECO:0007669"/>
    <property type="project" value="TreeGrafter"/>
</dbReference>
<evidence type="ECO:0008006" key="6">
    <source>
        <dbReference type="Google" id="ProtNLM"/>
    </source>
</evidence>
<dbReference type="SUPFAM" id="SSF53649">
    <property type="entry name" value="Alkaline phosphatase-like"/>
    <property type="match status" value="1"/>
</dbReference>
<evidence type="ECO:0000256" key="1">
    <source>
        <dbReference type="ARBA" id="ARBA00022801"/>
    </source>
</evidence>
<dbReference type="EMBL" id="JAVHNQ010000014">
    <property type="protein sequence ID" value="KAK6332872.1"/>
    <property type="molecule type" value="Genomic_DNA"/>
</dbReference>
<dbReference type="PANTHER" id="PTHR31956:SF15">
    <property type="entry name" value="ACID PHOSPHATASE PHOA"/>
    <property type="match status" value="1"/>
</dbReference>
<dbReference type="FunFam" id="3.40.720.10:FF:000064">
    <property type="entry name" value="Probable acid phosphatase Pho610"/>
    <property type="match status" value="1"/>
</dbReference>
<feature type="transmembrane region" description="Helical" evidence="3">
    <location>
        <begin position="17"/>
        <end position="39"/>
    </location>
</feature>
<evidence type="ECO:0000313" key="5">
    <source>
        <dbReference type="Proteomes" id="UP001375240"/>
    </source>
</evidence>
<keyword evidence="3" id="KW-0472">Membrane</keyword>
<evidence type="ECO:0000256" key="3">
    <source>
        <dbReference type="SAM" id="Phobius"/>
    </source>
</evidence>
<evidence type="ECO:0000313" key="4">
    <source>
        <dbReference type="EMBL" id="KAK6332872.1"/>
    </source>
</evidence>
<dbReference type="GO" id="GO:0016788">
    <property type="term" value="F:hydrolase activity, acting on ester bonds"/>
    <property type="evidence" value="ECO:0007669"/>
    <property type="project" value="InterPro"/>
</dbReference>
<accession>A0AAV9U0Q2</accession>
<organism evidence="4 5">
    <name type="scientific">Orbilia brochopaga</name>
    <dbReference type="NCBI Taxonomy" id="3140254"/>
    <lineage>
        <taxon>Eukaryota</taxon>
        <taxon>Fungi</taxon>
        <taxon>Dikarya</taxon>
        <taxon>Ascomycota</taxon>
        <taxon>Pezizomycotina</taxon>
        <taxon>Orbiliomycetes</taxon>
        <taxon>Orbiliales</taxon>
        <taxon>Orbiliaceae</taxon>
        <taxon>Orbilia</taxon>
    </lineage>
</organism>
<name>A0AAV9U0Q2_9PEZI</name>
<comment type="caution">
    <text evidence="4">The sequence shown here is derived from an EMBL/GenBank/DDBJ whole genome shotgun (WGS) entry which is preliminary data.</text>
</comment>
<dbReference type="Gene3D" id="3.40.720.10">
    <property type="entry name" value="Alkaline Phosphatase, subunit A"/>
    <property type="match status" value="1"/>
</dbReference>
<evidence type="ECO:0000256" key="2">
    <source>
        <dbReference type="SAM" id="MobiDB-lite"/>
    </source>
</evidence>
<dbReference type="InterPro" id="IPR007312">
    <property type="entry name" value="Phosphoesterase"/>
</dbReference>
<keyword evidence="1" id="KW-0378">Hydrolase</keyword>
<protein>
    <recommendedName>
        <fullName evidence="6">Acid phosphatase</fullName>
    </recommendedName>
</protein>
<gene>
    <name evidence="4" type="ORF">TWF696_002893</name>
</gene>
<dbReference type="InterPro" id="IPR017850">
    <property type="entry name" value="Alkaline_phosphatase_core_sf"/>
</dbReference>
<dbReference type="PROSITE" id="PS51257">
    <property type="entry name" value="PROKAR_LIPOPROTEIN"/>
    <property type="match status" value="1"/>
</dbReference>
<dbReference type="PANTHER" id="PTHR31956">
    <property type="entry name" value="NON-SPECIFIC PHOSPHOLIPASE C4-RELATED"/>
    <property type="match status" value="1"/>
</dbReference>
<dbReference type="AlphaFoldDB" id="A0AAV9U0Q2"/>
<feature type="region of interest" description="Disordered" evidence="2">
    <location>
        <begin position="399"/>
        <end position="434"/>
    </location>
</feature>
<keyword evidence="3" id="KW-0812">Transmembrane</keyword>
<keyword evidence="3" id="KW-1133">Transmembrane helix</keyword>
<dbReference type="Proteomes" id="UP001375240">
    <property type="component" value="Unassembled WGS sequence"/>
</dbReference>
<reference evidence="4 5" key="1">
    <citation type="submission" date="2019-10" db="EMBL/GenBank/DDBJ databases">
        <authorList>
            <person name="Palmer J.M."/>
        </authorList>
    </citation>
    <scope>NUCLEOTIDE SEQUENCE [LARGE SCALE GENOMIC DNA]</scope>
    <source>
        <strain evidence="4 5">TWF696</strain>
    </source>
</reference>
<sequence length="434" mass="49937">MDKEAGGRRWTMKTLTIILYVAVPSVTYACLGLVLWAYYKNPNWWLYNYNSETTLLVPLALGDYTASPVSHVKGKAFNRFVTIWLENTDFKKAERDPNIDFFAQKGITLTSYFGLTHPSEPNYVAAASGDYYGINNDDDNIIPANVSTVVDLLEDKGISWGEYMEFLPRTGFTGMEFKEPKSHKNGYVKKHNPLIMHASVATNPDRRACVKNFTMFDEDLENNTLPQWMFIAPDQQNNGHDTSITHAAKWLREWLEPLLDNPHFINNTLILITFDENETYAKQNRVFSILLGDVIPKDLIGTEDDVYYNHYSELSTVEANWQLSTLGRYDVGANVFSFVAEKTGDKIRDPENIDDIYNNHSYGGIFNSHHSRWAPQPVPDTEANYAGRRVLEKIRRQYRNQQSNSPYKGAPLMVPTYDDPPVYPEGWRRQRRRN</sequence>